<evidence type="ECO:0000256" key="1">
    <source>
        <dbReference type="SAM" id="SignalP"/>
    </source>
</evidence>
<keyword evidence="1" id="KW-0732">Signal</keyword>
<accession>A0A3L8AD55</accession>
<dbReference type="STRING" id="1235814.GCA_000613385_04772"/>
<dbReference type="GO" id="GO:0005975">
    <property type="term" value="P:carbohydrate metabolic process"/>
    <property type="evidence" value="ECO:0007669"/>
    <property type="project" value="InterPro"/>
</dbReference>
<dbReference type="GO" id="GO:0004553">
    <property type="term" value="F:hydrolase activity, hydrolyzing O-glycosyl compounds"/>
    <property type="evidence" value="ECO:0007669"/>
    <property type="project" value="InterPro"/>
</dbReference>
<reference evidence="2 3" key="1">
    <citation type="submission" date="2018-09" db="EMBL/GenBank/DDBJ databases">
        <title>Murine metabolic-syndrome-specific gut microbial biobank.</title>
        <authorList>
            <person name="Liu C."/>
        </authorList>
    </citation>
    <scope>NUCLEOTIDE SEQUENCE [LARGE SCALE GENOMIC DNA]</scope>
    <source>
        <strain evidence="2 3">0.1X-D8-26</strain>
    </source>
</reference>
<sequence length="372" mass="42598">MMNSIKIWLALSLIAGCMFACTDVETIDLEKQAVEDLYNKRDKDKWAEEDEQKRQNYEDSVRIAKENERLYELYLADLREYKKTKHPVMFGWFNAWDETAPGEYFNLTLLPDSMDIVSIWGNCFHISDNRLKQMKEVQKKGTKVIVGWIVEEVGNGLQNKPVGGWSEDPYTGIQQYADAILDSIAKYGYDGFDIDYEPSYASPWGGMHCGNWNQGEPWSKEMPIISCSQDSNKDYENFFFQALRDGLDELEAKDGKERILNINGSIHWLSPSMKGLFSYFVAQSYHGGYSSWPSRITERLGNDVKDRIIYTETFENAVANQGNFTRYADFIVNTLDGVAGGIGAYHINADAAEKNEYRNVRKAISIMNPPIK</sequence>
<dbReference type="SUPFAM" id="SSF51445">
    <property type="entry name" value="(Trans)glycosidases"/>
    <property type="match status" value="1"/>
</dbReference>
<protein>
    <recommendedName>
        <fullName evidence="4">Endoglycosidase</fullName>
    </recommendedName>
</protein>
<dbReference type="InterPro" id="IPR017853">
    <property type="entry name" value="GH"/>
</dbReference>
<dbReference type="PROSITE" id="PS51257">
    <property type="entry name" value="PROKAR_LIPOPROTEIN"/>
    <property type="match status" value="1"/>
</dbReference>
<dbReference type="Gene3D" id="3.20.20.80">
    <property type="entry name" value="Glycosidases"/>
    <property type="match status" value="1"/>
</dbReference>
<dbReference type="InterPro" id="IPR032320">
    <property type="entry name" value="GH18_BT1044-like"/>
</dbReference>
<gene>
    <name evidence="2" type="ORF">D7Y07_05570</name>
</gene>
<organism evidence="2 3">
    <name type="scientific">Bacteroides acidifaciens</name>
    <dbReference type="NCBI Taxonomy" id="85831"/>
    <lineage>
        <taxon>Bacteria</taxon>
        <taxon>Pseudomonadati</taxon>
        <taxon>Bacteroidota</taxon>
        <taxon>Bacteroidia</taxon>
        <taxon>Bacteroidales</taxon>
        <taxon>Bacteroidaceae</taxon>
        <taxon>Bacteroides</taxon>
    </lineage>
</organism>
<evidence type="ECO:0000313" key="3">
    <source>
        <dbReference type="Proteomes" id="UP000267159"/>
    </source>
</evidence>
<evidence type="ECO:0008006" key="4">
    <source>
        <dbReference type="Google" id="ProtNLM"/>
    </source>
</evidence>
<dbReference type="EMBL" id="RAZM01000011">
    <property type="protein sequence ID" value="RLT81007.1"/>
    <property type="molecule type" value="Genomic_DNA"/>
</dbReference>
<proteinExistence type="predicted"/>
<comment type="caution">
    <text evidence="2">The sequence shown here is derived from an EMBL/GenBank/DDBJ whole genome shotgun (WGS) entry which is preliminary data.</text>
</comment>
<feature type="signal peptide" evidence="1">
    <location>
        <begin position="1"/>
        <end position="20"/>
    </location>
</feature>
<feature type="chain" id="PRO_5018157833" description="Endoglycosidase" evidence="1">
    <location>
        <begin position="21"/>
        <end position="372"/>
    </location>
</feature>
<dbReference type="RefSeq" id="WP_121765455.1">
    <property type="nucleotide sequence ID" value="NZ_CAMRBV010000003.1"/>
</dbReference>
<name>A0A3L8AD55_9BACE</name>
<dbReference type="Pfam" id="PF16141">
    <property type="entry name" value="GH18_BT1044-like"/>
    <property type="match status" value="1"/>
</dbReference>
<dbReference type="PROSITE" id="PS01095">
    <property type="entry name" value="GH18_1"/>
    <property type="match status" value="1"/>
</dbReference>
<dbReference type="InterPro" id="IPR001579">
    <property type="entry name" value="Glyco_hydro_18_chit_AS"/>
</dbReference>
<dbReference type="AlphaFoldDB" id="A0A3L8AD55"/>
<evidence type="ECO:0000313" key="2">
    <source>
        <dbReference type="EMBL" id="RLT81007.1"/>
    </source>
</evidence>
<dbReference type="Proteomes" id="UP000267159">
    <property type="component" value="Unassembled WGS sequence"/>
</dbReference>